<keyword evidence="3" id="KW-1185">Reference proteome</keyword>
<name>A0A8K0SHC6_9HYPO</name>
<evidence type="ECO:0000313" key="2">
    <source>
        <dbReference type="EMBL" id="KAH7312323.1"/>
    </source>
</evidence>
<feature type="compositionally biased region" description="Polar residues" evidence="1">
    <location>
        <begin position="147"/>
        <end position="168"/>
    </location>
</feature>
<dbReference type="AlphaFoldDB" id="A0A8K0SHC6"/>
<evidence type="ECO:0000256" key="1">
    <source>
        <dbReference type="SAM" id="MobiDB-lite"/>
    </source>
</evidence>
<sequence>MRQPALSRSQVPPYISPSQHSVPIHTCRRSTRGQVTSRLNKLGAPQGHFILDVPLDRGVVQSTGQHLVRRLPSEWSPECLDRVSLDLIEPHRMMAAQGPTHVDKTTQPEFCTVPGSRWTQCEVPRPTAPPAVAASGLRIVSPEPPSKRNTPTGGDSLQNEALTTSTRKSWGPTTRTPARTPAPTKRRSARNVYGCTDGD</sequence>
<reference evidence="2" key="1">
    <citation type="journal article" date="2021" name="Nat. Commun.">
        <title>Genetic determinants of endophytism in the Arabidopsis root mycobiome.</title>
        <authorList>
            <person name="Mesny F."/>
            <person name="Miyauchi S."/>
            <person name="Thiergart T."/>
            <person name="Pickel B."/>
            <person name="Atanasova L."/>
            <person name="Karlsson M."/>
            <person name="Huettel B."/>
            <person name="Barry K.W."/>
            <person name="Haridas S."/>
            <person name="Chen C."/>
            <person name="Bauer D."/>
            <person name="Andreopoulos W."/>
            <person name="Pangilinan J."/>
            <person name="LaButti K."/>
            <person name="Riley R."/>
            <person name="Lipzen A."/>
            <person name="Clum A."/>
            <person name="Drula E."/>
            <person name="Henrissat B."/>
            <person name="Kohler A."/>
            <person name="Grigoriev I.V."/>
            <person name="Martin F.M."/>
            <person name="Hacquard S."/>
        </authorList>
    </citation>
    <scope>NUCLEOTIDE SEQUENCE</scope>
    <source>
        <strain evidence="2">MPI-CAGE-CH-0235</strain>
    </source>
</reference>
<gene>
    <name evidence="2" type="ORF">B0I35DRAFT_52805</name>
</gene>
<comment type="caution">
    <text evidence="2">The sequence shown here is derived from an EMBL/GenBank/DDBJ whole genome shotgun (WGS) entry which is preliminary data.</text>
</comment>
<organism evidence="2 3">
    <name type="scientific">Stachybotrys elegans</name>
    <dbReference type="NCBI Taxonomy" id="80388"/>
    <lineage>
        <taxon>Eukaryota</taxon>
        <taxon>Fungi</taxon>
        <taxon>Dikarya</taxon>
        <taxon>Ascomycota</taxon>
        <taxon>Pezizomycotina</taxon>
        <taxon>Sordariomycetes</taxon>
        <taxon>Hypocreomycetidae</taxon>
        <taxon>Hypocreales</taxon>
        <taxon>Stachybotryaceae</taxon>
        <taxon>Stachybotrys</taxon>
    </lineage>
</organism>
<feature type="compositionally biased region" description="Polar residues" evidence="1">
    <location>
        <begin position="1"/>
        <end position="21"/>
    </location>
</feature>
<feature type="compositionally biased region" description="Low complexity" evidence="1">
    <location>
        <begin position="172"/>
        <end position="183"/>
    </location>
</feature>
<accession>A0A8K0SHC6</accession>
<dbReference type="EMBL" id="JAGPNK010000010">
    <property type="protein sequence ID" value="KAH7312323.1"/>
    <property type="molecule type" value="Genomic_DNA"/>
</dbReference>
<feature type="region of interest" description="Disordered" evidence="1">
    <location>
        <begin position="122"/>
        <end position="199"/>
    </location>
</feature>
<feature type="region of interest" description="Disordered" evidence="1">
    <location>
        <begin position="1"/>
        <end position="22"/>
    </location>
</feature>
<dbReference type="Proteomes" id="UP000813444">
    <property type="component" value="Unassembled WGS sequence"/>
</dbReference>
<evidence type="ECO:0000313" key="3">
    <source>
        <dbReference type="Proteomes" id="UP000813444"/>
    </source>
</evidence>
<protein>
    <submittedName>
        <fullName evidence="2">Uncharacterized protein</fullName>
    </submittedName>
</protein>
<proteinExistence type="predicted"/>